<sequence length="57" mass="6231">LQVLSPGYAGLMPWLLVEGQKDKTISELWGDTMGLKALPAPADDGEVVDVKFRMVDE</sequence>
<organism evidence="1">
    <name type="scientific">marine sediment metagenome</name>
    <dbReference type="NCBI Taxonomy" id="412755"/>
    <lineage>
        <taxon>unclassified sequences</taxon>
        <taxon>metagenomes</taxon>
        <taxon>ecological metagenomes</taxon>
    </lineage>
</organism>
<evidence type="ECO:0000313" key="1">
    <source>
        <dbReference type="EMBL" id="KKL86927.1"/>
    </source>
</evidence>
<dbReference type="EMBL" id="LAZR01020976">
    <property type="protein sequence ID" value="KKL86927.1"/>
    <property type="molecule type" value="Genomic_DNA"/>
</dbReference>
<feature type="non-terminal residue" evidence="1">
    <location>
        <position position="1"/>
    </location>
</feature>
<reference evidence="1" key="1">
    <citation type="journal article" date="2015" name="Nature">
        <title>Complex archaea that bridge the gap between prokaryotes and eukaryotes.</title>
        <authorList>
            <person name="Spang A."/>
            <person name="Saw J.H."/>
            <person name="Jorgensen S.L."/>
            <person name="Zaremba-Niedzwiedzka K."/>
            <person name="Martijn J."/>
            <person name="Lind A.E."/>
            <person name="van Eijk R."/>
            <person name="Schleper C."/>
            <person name="Guy L."/>
            <person name="Ettema T.J."/>
        </authorList>
    </citation>
    <scope>NUCLEOTIDE SEQUENCE</scope>
</reference>
<protein>
    <submittedName>
        <fullName evidence="1">Uncharacterized protein</fullName>
    </submittedName>
</protein>
<proteinExistence type="predicted"/>
<accession>A0A0F9II06</accession>
<name>A0A0F9II06_9ZZZZ</name>
<gene>
    <name evidence="1" type="ORF">LCGC14_1939920</name>
</gene>
<comment type="caution">
    <text evidence="1">The sequence shown here is derived from an EMBL/GenBank/DDBJ whole genome shotgun (WGS) entry which is preliminary data.</text>
</comment>
<dbReference type="AlphaFoldDB" id="A0A0F9II06"/>